<organism evidence="2 3">
    <name type="scientific">Nocardioides abyssi</name>
    <dbReference type="NCBI Taxonomy" id="3058370"/>
    <lineage>
        <taxon>Bacteria</taxon>
        <taxon>Bacillati</taxon>
        <taxon>Actinomycetota</taxon>
        <taxon>Actinomycetes</taxon>
        <taxon>Propionibacteriales</taxon>
        <taxon>Nocardioidaceae</taxon>
        <taxon>Nocardioides</taxon>
    </lineage>
</organism>
<keyword evidence="3" id="KW-1185">Reference proteome</keyword>
<dbReference type="PROSITE" id="PS51318">
    <property type="entry name" value="TAT"/>
    <property type="match status" value="1"/>
</dbReference>
<dbReference type="InterPro" id="IPR006311">
    <property type="entry name" value="TAT_signal"/>
</dbReference>
<dbReference type="Pfam" id="PF21880">
    <property type="entry name" value="DUF6916"/>
    <property type="match status" value="1"/>
</dbReference>
<reference evidence="2" key="1">
    <citation type="submission" date="2023-06" db="EMBL/GenBank/DDBJ databases">
        <title>Draft genome sequence of Nocardioides sp. SOB72.</title>
        <authorList>
            <person name="Zhang G."/>
        </authorList>
    </citation>
    <scope>NUCLEOTIDE SEQUENCE</scope>
    <source>
        <strain evidence="2">SOB72</strain>
    </source>
</reference>
<dbReference type="RefSeq" id="WP_300962613.1">
    <property type="nucleotide sequence ID" value="NZ_JAUHJR010000011.1"/>
</dbReference>
<feature type="domain" description="DUF6916" evidence="1">
    <location>
        <begin position="46"/>
        <end position="129"/>
    </location>
</feature>
<dbReference type="Proteomes" id="UP001168537">
    <property type="component" value="Unassembled WGS sequence"/>
</dbReference>
<evidence type="ECO:0000313" key="2">
    <source>
        <dbReference type="EMBL" id="MDN4163325.1"/>
    </source>
</evidence>
<accession>A0ABT8EYS4</accession>
<protein>
    <recommendedName>
        <fullName evidence="1">DUF6916 domain-containing protein</fullName>
    </recommendedName>
</protein>
<dbReference type="InterPro" id="IPR054209">
    <property type="entry name" value="DUF6916"/>
</dbReference>
<proteinExistence type="predicted"/>
<dbReference type="EMBL" id="JAUHJR010000011">
    <property type="protein sequence ID" value="MDN4163325.1"/>
    <property type="molecule type" value="Genomic_DNA"/>
</dbReference>
<name>A0ABT8EYS4_9ACTN</name>
<comment type="caution">
    <text evidence="2">The sequence shown here is derived from an EMBL/GenBank/DDBJ whole genome shotgun (WGS) entry which is preliminary data.</text>
</comment>
<gene>
    <name evidence="2" type="ORF">QWY29_18280</name>
</gene>
<evidence type="ECO:0000259" key="1">
    <source>
        <dbReference type="Pfam" id="PF21880"/>
    </source>
</evidence>
<sequence length="147" mass="15287">MISLDRRTLLVGAGAAAVVGAVGTSTGIVHELTGAPAYAAVRPVRSRLAPHLGRRFTTRHDGRTVALVLREVTDLDAGTRGGGPADPETTFRARFETSEELPQGSYRLRRTGYGESDVFLVAGPRESGGTSLTGTFVGAPDPAGAAR</sequence>
<evidence type="ECO:0000313" key="3">
    <source>
        <dbReference type="Proteomes" id="UP001168537"/>
    </source>
</evidence>